<dbReference type="Pfam" id="PF02386">
    <property type="entry name" value="TrkH"/>
    <property type="match status" value="1"/>
</dbReference>
<dbReference type="GO" id="GO:0030001">
    <property type="term" value="P:metal ion transport"/>
    <property type="evidence" value="ECO:0007669"/>
    <property type="project" value="UniProtKB-ARBA"/>
</dbReference>
<sequence>MINSLKGYFTLRLLYKIAFFLTLLGIFILIFDFGFDQMTSLQRKINALYLVILSIGILTTFIRYFTQRKSIQTKVWLFDFLSILITLFVIYIHFFSQEAHRHITFLYNDNWIKLTIILTFIREFSEQNINYKRTLLNPAQLFIVSFLVIIFLGALLLMLPNATYTGISFINALFTSTSAVCVTGLIVVDTSSYFTLFGQTILLILIQAGGIGILTFASYFSYFFKGVSSYENQLVLTDMTNSEKIGEVFTTLRRIIVITFTIEIIGALLIFLSLNPILFDGFFNQVFFAFFHSISAFCNAGFSTLQNGLYETGFRFNYILQVLLILLLILGGLGFPILVNILKYSKYYLTRKIIGVKSWKKQYKPWVLSLNSRITLITTFSLLVVGTILFYITEYNNVLAEHHGLGKFITALFGSATPRTAGFNTVNMSSLTLPTVLITMFLMWVGASPASTGGGIKTSTFAIATLNFISLAKGKSRIEIYRREIADSSVRRAFAIISLSLIIIGIGIISILIFDPEKGLLNVAFECFSAYSTVGLSLGITGSLSDPSKLILITIMFIGRVSMLSILIAVFKKVKHKNYRYPTEEITIN</sequence>
<evidence type="ECO:0000313" key="10">
    <source>
        <dbReference type="Proteomes" id="UP000199312"/>
    </source>
</evidence>
<feature type="transmembrane region" description="Helical" evidence="8">
    <location>
        <begin position="77"/>
        <end position="95"/>
    </location>
</feature>
<keyword evidence="3" id="KW-1003">Cell membrane</keyword>
<feature type="transmembrane region" description="Helical" evidence="8">
    <location>
        <begin position="47"/>
        <end position="65"/>
    </location>
</feature>
<feature type="transmembrane region" description="Helical" evidence="8">
    <location>
        <begin position="200"/>
        <end position="224"/>
    </location>
</feature>
<evidence type="ECO:0000256" key="7">
    <source>
        <dbReference type="ARBA" id="ARBA00023136"/>
    </source>
</evidence>
<feature type="transmembrane region" description="Helical" evidence="8">
    <location>
        <begin position="166"/>
        <end position="188"/>
    </location>
</feature>
<feature type="transmembrane region" description="Helical" evidence="8">
    <location>
        <begin position="141"/>
        <end position="160"/>
    </location>
</feature>
<feature type="transmembrane region" description="Helical" evidence="8">
    <location>
        <begin position="255"/>
        <end position="274"/>
    </location>
</feature>
<keyword evidence="7 8" id="KW-0472">Membrane</keyword>
<evidence type="ECO:0000256" key="6">
    <source>
        <dbReference type="ARBA" id="ARBA00023065"/>
    </source>
</evidence>
<keyword evidence="2" id="KW-0813">Transport</keyword>
<dbReference type="STRING" id="593133.SAMN04488006_1009"/>
<dbReference type="GO" id="GO:0008324">
    <property type="term" value="F:monoatomic cation transmembrane transporter activity"/>
    <property type="evidence" value="ECO:0007669"/>
    <property type="project" value="InterPro"/>
</dbReference>
<dbReference type="Proteomes" id="UP000199312">
    <property type="component" value="Unassembled WGS sequence"/>
</dbReference>
<dbReference type="AlphaFoldDB" id="A0A1I6PGF9"/>
<evidence type="ECO:0000256" key="4">
    <source>
        <dbReference type="ARBA" id="ARBA00022692"/>
    </source>
</evidence>
<keyword evidence="6" id="KW-0406">Ion transport</keyword>
<keyword evidence="4 8" id="KW-0812">Transmembrane</keyword>
<organism evidence="9 10">
    <name type="scientific">Lutibacter maritimus</name>
    <dbReference type="NCBI Taxonomy" id="593133"/>
    <lineage>
        <taxon>Bacteria</taxon>
        <taxon>Pseudomonadati</taxon>
        <taxon>Bacteroidota</taxon>
        <taxon>Flavobacteriia</taxon>
        <taxon>Flavobacteriales</taxon>
        <taxon>Flavobacteriaceae</taxon>
        <taxon>Lutibacter</taxon>
    </lineage>
</organism>
<feature type="transmembrane region" description="Helical" evidence="8">
    <location>
        <begin position="453"/>
        <end position="472"/>
    </location>
</feature>
<evidence type="ECO:0000313" key="9">
    <source>
        <dbReference type="EMBL" id="SFS39266.1"/>
    </source>
</evidence>
<dbReference type="PANTHER" id="PTHR32024">
    <property type="entry name" value="TRK SYSTEM POTASSIUM UPTAKE PROTEIN TRKG-RELATED"/>
    <property type="match status" value="1"/>
</dbReference>
<feature type="transmembrane region" description="Helical" evidence="8">
    <location>
        <begin position="318"/>
        <end position="342"/>
    </location>
</feature>
<evidence type="ECO:0000256" key="1">
    <source>
        <dbReference type="ARBA" id="ARBA00004651"/>
    </source>
</evidence>
<feature type="transmembrane region" description="Helical" evidence="8">
    <location>
        <begin position="13"/>
        <end position="35"/>
    </location>
</feature>
<keyword evidence="5 8" id="KW-1133">Transmembrane helix</keyword>
<feature type="transmembrane region" description="Helical" evidence="8">
    <location>
        <begin position="286"/>
        <end position="306"/>
    </location>
</feature>
<evidence type="ECO:0000256" key="5">
    <source>
        <dbReference type="ARBA" id="ARBA00022989"/>
    </source>
</evidence>
<feature type="transmembrane region" description="Helical" evidence="8">
    <location>
        <begin position="493"/>
        <end position="514"/>
    </location>
</feature>
<name>A0A1I6PGF9_9FLAO</name>
<comment type="subcellular location">
    <subcellularLocation>
        <location evidence="1">Cell membrane</location>
        <topology evidence="1">Multi-pass membrane protein</topology>
    </subcellularLocation>
</comment>
<evidence type="ECO:0000256" key="2">
    <source>
        <dbReference type="ARBA" id="ARBA00022448"/>
    </source>
</evidence>
<dbReference type="PANTHER" id="PTHR32024:SF1">
    <property type="entry name" value="KTR SYSTEM POTASSIUM UPTAKE PROTEIN B"/>
    <property type="match status" value="1"/>
</dbReference>
<reference evidence="10" key="1">
    <citation type="submission" date="2016-10" db="EMBL/GenBank/DDBJ databases">
        <authorList>
            <person name="Varghese N."/>
            <person name="Submissions S."/>
        </authorList>
    </citation>
    <scope>NUCLEOTIDE SEQUENCE [LARGE SCALE GENOMIC DNA]</scope>
    <source>
        <strain evidence="10">DSM 24450</strain>
    </source>
</reference>
<proteinExistence type="predicted"/>
<evidence type="ECO:0000256" key="3">
    <source>
        <dbReference type="ARBA" id="ARBA00022475"/>
    </source>
</evidence>
<dbReference type="InterPro" id="IPR003445">
    <property type="entry name" value="Cat_transpt"/>
</dbReference>
<dbReference type="GO" id="GO:0005886">
    <property type="term" value="C:plasma membrane"/>
    <property type="evidence" value="ECO:0007669"/>
    <property type="project" value="UniProtKB-SubCell"/>
</dbReference>
<feature type="transmembrane region" description="Helical" evidence="8">
    <location>
        <begin position="370"/>
        <end position="392"/>
    </location>
</feature>
<feature type="transmembrane region" description="Helical" evidence="8">
    <location>
        <begin position="428"/>
        <end position="447"/>
    </location>
</feature>
<keyword evidence="10" id="KW-1185">Reference proteome</keyword>
<protein>
    <submittedName>
        <fullName evidence="9">Trk-type K+ transport system, membrane component</fullName>
    </submittedName>
</protein>
<gene>
    <name evidence="9" type="ORF">SAMN04488006_1009</name>
</gene>
<dbReference type="EMBL" id="FOZP01000002">
    <property type="protein sequence ID" value="SFS39266.1"/>
    <property type="molecule type" value="Genomic_DNA"/>
</dbReference>
<feature type="transmembrane region" description="Helical" evidence="8">
    <location>
        <begin position="550"/>
        <end position="571"/>
    </location>
</feature>
<evidence type="ECO:0000256" key="8">
    <source>
        <dbReference type="SAM" id="Phobius"/>
    </source>
</evidence>
<accession>A0A1I6PGF9</accession>